<proteinExistence type="predicted"/>
<keyword evidence="2" id="KW-0012">Acyltransferase</keyword>
<gene>
    <name evidence="2" type="ORF">ACFSUE_14190</name>
</gene>
<comment type="caution">
    <text evidence="2">The sequence shown here is derived from an EMBL/GenBank/DDBJ whole genome shotgun (WGS) entry which is preliminary data.</text>
</comment>
<evidence type="ECO:0000259" key="1">
    <source>
        <dbReference type="PROSITE" id="PS51186"/>
    </source>
</evidence>
<organism evidence="2 3">
    <name type="scientific">Sporolactobacillus shoreicorticis</name>
    <dbReference type="NCBI Taxonomy" id="1923877"/>
    <lineage>
        <taxon>Bacteria</taxon>
        <taxon>Bacillati</taxon>
        <taxon>Bacillota</taxon>
        <taxon>Bacilli</taxon>
        <taxon>Bacillales</taxon>
        <taxon>Sporolactobacillaceae</taxon>
        <taxon>Sporolactobacillus</taxon>
    </lineage>
</organism>
<sequence>MLILSEAHEQDAERLFRLYCDICRVREDLGFEIGKATIQEFAELLCGTSKRRAVYFIAQHEQTDIGLASIQGHASSEMAHLASCSIGLREQWRGKGFGKMILKDLEEWSMEHQLLRIETCIDFDNRAALLLFGTSGYRVEGIRKSAFMRDGKLKDGFYMAKQITAQNEETK</sequence>
<dbReference type="GO" id="GO:0016746">
    <property type="term" value="F:acyltransferase activity"/>
    <property type="evidence" value="ECO:0007669"/>
    <property type="project" value="UniProtKB-KW"/>
</dbReference>
<dbReference type="EMBL" id="JBHUMQ010000031">
    <property type="protein sequence ID" value="MFD2694763.1"/>
    <property type="molecule type" value="Genomic_DNA"/>
</dbReference>
<dbReference type="CDD" id="cd04301">
    <property type="entry name" value="NAT_SF"/>
    <property type="match status" value="1"/>
</dbReference>
<keyword evidence="2" id="KW-0808">Transferase</keyword>
<dbReference type="InterPro" id="IPR016181">
    <property type="entry name" value="Acyl_CoA_acyltransferase"/>
</dbReference>
<dbReference type="Gene3D" id="3.40.630.30">
    <property type="match status" value="1"/>
</dbReference>
<evidence type="ECO:0000313" key="2">
    <source>
        <dbReference type="EMBL" id="MFD2694763.1"/>
    </source>
</evidence>
<dbReference type="InterPro" id="IPR000182">
    <property type="entry name" value="GNAT_dom"/>
</dbReference>
<evidence type="ECO:0000313" key="3">
    <source>
        <dbReference type="Proteomes" id="UP001597399"/>
    </source>
</evidence>
<dbReference type="SUPFAM" id="SSF55729">
    <property type="entry name" value="Acyl-CoA N-acyltransferases (Nat)"/>
    <property type="match status" value="1"/>
</dbReference>
<feature type="domain" description="N-acetyltransferase" evidence="1">
    <location>
        <begin position="2"/>
        <end position="164"/>
    </location>
</feature>
<keyword evidence="3" id="KW-1185">Reference proteome</keyword>
<dbReference type="EC" id="2.3.-.-" evidence="2"/>
<name>A0ABW5S5T4_9BACL</name>
<protein>
    <submittedName>
        <fullName evidence="2">GNAT family N-acetyltransferase</fullName>
        <ecNumber evidence="2">2.3.-.-</ecNumber>
    </submittedName>
</protein>
<dbReference type="Proteomes" id="UP001597399">
    <property type="component" value="Unassembled WGS sequence"/>
</dbReference>
<dbReference type="RefSeq" id="WP_253062058.1">
    <property type="nucleotide sequence ID" value="NZ_JAMXWM010000011.1"/>
</dbReference>
<reference evidence="3" key="1">
    <citation type="journal article" date="2019" name="Int. J. Syst. Evol. Microbiol.">
        <title>The Global Catalogue of Microorganisms (GCM) 10K type strain sequencing project: providing services to taxonomists for standard genome sequencing and annotation.</title>
        <authorList>
            <consortium name="The Broad Institute Genomics Platform"/>
            <consortium name="The Broad Institute Genome Sequencing Center for Infectious Disease"/>
            <person name="Wu L."/>
            <person name="Ma J."/>
        </authorList>
    </citation>
    <scope>NUCLEOTIDE SEQUENCE [LARGE SCALE GENOMIC DNA]</scope>
    <source>
        <strain evidence="3">TISTR 2466</strain>
    </source>
</reference>
<accession>A0ABW5S5T4</accession>
<dbReference type="PROSITE" id="PS51186">
    <property type="entry name" value="GNAT"/>
    <property type="match status" value="1"/>
</dbReference>
<dbReference type="Pfam" id="PF00583">
    <property type="entry name" value="Acetyltransf_1"/>
    <property type="match status" value="1"/>
</dbReference>